<dbReference type="AlphaFoldDB" id="A0A3G8QT40"/>
<gene>
    <name evidence="2" type="ORF">DU502_09575</name>
</gene>
<dbReference type="EMBL" id="CP034145">
    <property type="protein sequence ID" value="AZH25616.1"/>
    <property type="molecule type" value="Genomic_DNA"/>
</dbReference>
<proteinExistence type="predicted"/>
<reference evidence="2 3" key="1">
    <citation type="submission" date="2018-07" db="EMBL/GenBank/DDBJ databases">
        <title>Genome sequences of Haloplanus aerogenes JCM 16430T.</title>
        <authorList>
            <person name="Kim Y.B."/>
            <person name="Roh S.W."/>
        </authorList>
    </citation>
    <scope>NUCLEOTIDE SEQUENCE [LARGE SCALE GENOMIC DNA]</scope>
    <source>
        <strain evidence="2 3">JCM 16430</strain>
    </source>
</reference>
<sequence>MDKYDSSSERGQEQWSASTNDPTPTDQDIAIIAAGDPPHPGDHEREIQPTGISKCDAAGRIDGIHVLGVLHSHPIAIARVVGAITRYKPDVVAVEASPEAVNQYHPDVQDPRWPPAHELEAAAFSGRARQSMT</sequence>
<evidence type="ECO:0000256" key="1">
    <source>
        <dbReference type="SAM" id="MobiDB-lite"/>
    </source>
</evidence>
<name>A0A3G8QT40_9EURY</name>
<protein>
    <submittedName>
        <fullName evidence="2">Uncharacterized protein</fullName>
    </submittedName>
</protein>
<feature type="compositionally biased region" description="Polar residues" evidence="1">
    <location>
        <begin position="13"/>
        <end position="26"/>
    </location>
</feature>
<evidence type="ECO:0000313" key="3">
    <source>
        <dbReference type="Proteomes" id="UP000282007"/>
    </source>
</evidence>
<dbReference type="GeneID" id="38471535"/>
<organism evidence="2 3">
    <name type="scientific">Haloplanus aerogenes</name>
    <dbReference type="NCBI Taxonomy" id="660522"/>
    <lineage>
        <taxon>Archaea</taxon>
        <taxon>Methanobacteriati</taxon>
        <taxon>Methanobacteriota</taxon>
        <taxon>Stenosarchaea group</taxon>
        <taxon>Halobacteria</taxon>
        <taxon>Halobacteriales</taxon>
        <taxon>Haloferacaceae</taxon>
        <taxon>Haloplanus</taxon>
    </lineage>
</organism>
<keyword evidence="3" id="KW-1185">Reference proteome</keyword>
<dbReference type="KEGG" id="haer:DU502_09575"/>
<feature type="compositionally biased region" description="Basic and acidic residues" evidence="1">
    <location>
        <begin position="1"/>
        <end position="12"/>
    </location>
</feature>
<dbReference type="Proteomes" id="UP000282007">
    <property type="component" value="Chromosome"/>
</dbReference>
<dbReference type="OrthoDB" id="346094at2157"/>
<accession>A0A3G8QT40</accession>
<feature type="region of interest" description="Disordered" evidence="1">
    <location>
        <begin position="1"/>
        <end position="48"/>
    </location>
</feature>
<dbReference type="RefSeq" id="WP_124897054.1">
    <property type="nucleotide sequence ID" value="NZ_CP034145.1"/>
</dbReference>
<evidence type="ECO:0000313" key="2">
    <source>
        <dbReference type="EMBL" id="AZH25616.1"/>
    </source>
</evidence>